<proteinExistence type="predicted"/>
<dbReference type="GO" id="GO:0016853">
    <property type="term" value="F:isomerase activity"/>
    <property type="evidence" value="ECO:0007669"/>
    <property type="project" value="UniProtKB-KW"/>
</dbReference>
<evidence type="ECO:0000313" key="2">
    <source>
        <dbReference type="Proteomes" id="UP000023351"/>
    </source>
</evidence>
<accession>X8DQC6</accession>
<evidence type="ECO:0000313" key="1">
    <source>
        <dbReference type="EMBL" id="EUA70777.1"/>
    </source>
</evidence>
<reference evidence="1 2" key="1">
    <citation type="submission" date="2013-12" db="EMBL/GenBank/DDBJ databases">
        <authorList>
            <person name="Zelazny A."/>
            <person name="Olivier K."/>
            <person name="Holland S."/>
            <person name="Lenaerts A."/>
            <person name="Ordway D."/>
            <person name="DeGroote M.A."/>
            <person name="Parker T."/>
            <person name="Sizemore C."/>
            <person name="Tallon L.J."/>
            <person name="Sadzewicz L.K."/>
            <person name="Sengamalay N."/>
            <person name="Fraser C.M."/>
            <person name="Hine E."/>
            <person name="Shefchek K.A."/>
            <person name="Das S.P."/>
            <person name="Tettelin H."/>
        </authorList>
    </citation>
    <scope>NUCLEOTIDE SEQUENCE [LARGE SCALE GENOMIC DNA]</scope>
    <source>
        <strain evidence="1 2">1513</strain>
    </source>
</reference>
<name>X8DQC6_9MYCO</name>
<dbReference type="PATRIC" id="fig|1299321.3.peg.1933"/>
<dbReference type="AlphaFoldDB" id="X8DQC6"/>
<keyword evidence="1" id="KW-0413">Isomerase</keyword>
<gene>
    <name evidence="1" type="ORF">I540_2003</name>
</gene>
<dbReference type="Proteomes" id="UP000023351">
    <property type="component" value="Unassembled WGS sequence"/>
</dbReference>
<dbReference type="EMBL" id="JAOJ01000002">
    <property type="protein sequence ID" value="EUA70777.1"/>
    <property type="molecule type" value="Genomic_DNA"/>
</dbReference>
<sequence>MTAIYHERNPEIPFQSLTQALESISGQLAKAAAGGPT</sequence>
<comment type="caution">
    <text evidence="1">The sequence shown here is derived from an EMBL/GenBank/DDBJ whole genome shotgun (WGS) entry which is preliminary data.</text>
</comment>
<protein>
    <submittedName>
        <fullName evidence="1">Putative bifunctional enzyme HhdD isomerase + cyclase/dehydrase domain protein</fullName>
    </submittedName>
</protein>
<organism evidence="1 2">
    <name type="scientific">Mycobacteroides abscessus subsp. bolletii 1513</name>
    <dbReference type="NCBI Taxonomy" id="1299321"/>
    <lineage>
        <taxon>Bacteria</taxon>
        <taxon>Bacillati</taxon>
        <taxon>Actinomycetota</taxon>
        <taxon>Actinomycetes</taxon>
        <taxon>Mycobacteriales</taxon>
        <taxon>Mycobacteriaceae</taxon>
        <taxon>Mycobacteroides</taxon>
        <taxon>Mycobacteroides abscessus</taxon>
    </lineage>
</organism>